<reference evidence="1 2" key="1">
    <citation type="submission" date="2020-08" db="EMBL/GenBank/DDBJ databases">
        <title>Sphingobacterium sp. DN00404 isolated from aquaculture water.</title>
        <authorList>
            <person name="Zhang M."/>
        </authorList>
    </citation>
    <scope>NUCLEOTIDE SEQUENCE [LARGE SCALE GENOMIC DNA]</scope>
    <source>
        <strain evidence="1 2">KCTC 42746</strain>
    </source>
</reference>
<name>A0ABR7XX16_9SPHI</name>
<dbReference type="EMBL" id="JACNYL010000005">
    <property type="protein sequence ID" value="MBD1423611.1"/>
    <property type="molecule type" value="Genomic_DNA"/>
</dbReference>
<protein>
    <submittedName>
        <fullName evidence="1">Uncharacterized protein</fullName>
    </submittedName>
</protein>
<dbReference type="Proteomes" id="UP000651112">
    <property type="component" value="Unassembled WGS sequence"/>
</dbReference>
<comment type="caution">
    <text evidence="1">The sequence shown here is derived from an EMBL/GenBank/DDBJ whole genome shotgun (WGS) entry which is preliminary data.</text>
</comment>
<accession>A0ABR7XX16</accession>
<organism evidence="1 2">
    <name type="scientific">Sphingobacterium chuzhouense</name>
    <dbReference type="NCBI Taxonomy" id="1742264"/>
    <lineage>
        <taxon>Bacteria</taxon>
        <taxon>Pseudomonadati</taxon>
        <taxon>Bacteroidota</taxon>
        <taxon>Sphingobacteriia</taxon>
        <taxon>Sphingobacteriales</taxon>
        <taxon>Sphingobacteriaceae</taxon>
        <taxon>Sphingobacterium</taxon>
    </lineage>
</organism>
<keyword evidence="2" id="KW-1185">Reference proteome</keyword>
<sequence>MKHAFHIPVLGLAFSIDSPLKVAKFGISSVMSIVDDELIERIRAFHAHENQLYYVPIKKTEEDYRAKRITAYLNLVQQIIDTQIFHIKNEEFLPDSDLTKYFELLPDTDLSKRRYKKMLASDDGVEKATLEEELKAMVVPGEIDVNIMAKVDKLNVDAKGNMLDEKYSDALSALRGFAQSNLRSSVVLSAGMNPRLYNYLTELPAFFPNRYGVLEKKIILKVSDYRSAYIQAKYLAKKGLWVSEFRIESGLNCGGHAFATDGYLLGPILEEFKQKKEELVQELSGIYRASLLEKGISNVHTLPIRFSVQGGIGTAEEQTFLLTYYGFDSAGWGSPFLLVPEATTVDNDTLTKLTQADKADFYLSDSSPLGVPFNNFKGSTAEQRRMERIAKGIPGSPCTKKYLVSNTEFSDVPICTASRVYQHAKIKELKNRQLPETEFQEQFDKTTAKTCLCEGLAASAYLKYNIQKPKEITAVSICPGPNIAYFKRTYSLQEMIDHIYGRRPLDLKNRPHMFLNELHLYVDYLQNLVKNSFDDIKKLKVIQRFKDQLLQGIIYYRTITKEMEKFGFKETRSFISALSDYEQSLKGQKKESVNLYFSKFPKNA</sequence>
<dbReference type="RefSeq" id="WP_190315378.1">
    <property type="nucleotide sequence ID" value="NZ_JACNYL010000005.1"/>
</dbReference>
<proteinExistence type="predicted"/>
<evidence type="ECO:0000313" key="2">
    <source>
        <dbReference type="Proteomes" id="UP000651112"/>
    </source>
</evidence>
<evidence type="ECO:0000313" key="1">
    <source>
        <dbReference type="EMBL" id="MBD1423611.1"/>
    </source>
</evidence>
<gene>
    <name evidence="1" type="ORF">H8B21_18785</name>
</gene>